<evidence type="ECO:0000256" key="1">
    <source>
        <dbReference type="SAM" id="MobiDB-lite"/>
    </source>
</evidence>
<keyword evidence="2" id="KW-0812">Transmembrane</keyword>
<dbReference type="HOGENOM" id="CLU_1823583_0_0_10"/>
<keyword evidence="2" id="KW-0472">Membrane</keyword>
<sequence length="141" mass="16935">MIRTMNNLIVSALNGLIVVLLFEYLFIRHLRKELKDVKKKNEDDLREVFQLRGENACLREEVECLKRGGEVELQKLREENRSLTLRNRKVKDTLDLIMVVLEALNKARKKQDEEMQKLRQQNEDLHKELLEQDERQKHDKQ</sequence>
<protein>
    <submittedName>
        <fullName evidence="3">Uncharacterized protein</fullName>
    </submittedName>
</protein>
<dbReference type="PATRIC" id="fig|1127696.3.peg.751"/>
<comment type="caution">
    <text evidence="3">The sequence shown here is derived from an EMBL/GenBank/DDBJ whole genome shotgun (WGS) entry which is preliminary data.</text>
</comment>
<organism evidence="3 4">
    <name type="scientific">Porphyromonas catoniae F0037</name>
    <dbReference type="NCBI Taxonomy" id="1127696"/>
    <lineage>
        <taxon>Bacteria</taxon>
        <taxon>Pseudomonadati</taxon>
        <taxon>Bacteroidota</taxon>
        <taxon>Bacteroidia</taxon>
        <taxon>Bacteroidales</taxon>
        <taxon>Porphyromonadaceae</taxon>
        <taxon>Porphyromonas</taxon>
    </lineage>
</organism>
<name>L1NEH7_9PORP</name>
<proteinExistence type="predicted"/>
<feature type="transmembrane region" description="Helical" evidence="2">
    <location>
        <begin position="6"/>
        <end position="27"/>
    </location>
</feature>
<evidence type="ECO:0000313" key="3">
    <source>
        <dbReference type="EMBL" id="EKY01773.1"/>
    </source>
</evidence>
<dbReference type="EMBL" id="AMEQ01000024">
    <property type="protein sequence ID" value="EKY01773.1"/>
    <property type="molecule type" value="Genomic_DNA"/>
</dbReference>
<reference evidence="3 4" key="1">
    <citation type="submission" date="2012-05" db="EMBL/GenBank/DDBJ databases">
        <authorList>
            <person name="Weinstock G."/>
            <person name="Sodergren E."/>
            <person name="Lobos E.A."/>
            <person name="Fulton L."/>
            <person name="Fulton R."/>
            <person name="Courtney L."/>
            <person name="Fronick C."/>
            <person name="O'Laughlin M."/>
            <person name="Godfrey J."/>
            <person name="Wilson R.M."/>
            <person name="Miner T."/>
            <person name="Farmer C."/>
            <person name="Delehaunty K."/>
            <person name="Cordes M."/>
            <person name="Minx P."/>
            <person name="Tomlinson C."/>
            <person name="Chen J."/>
            <person name="Wollam A."/>
            <person name="Pepin K.H."/>
            <person name="Bhonagiri V."/>
            <person name="Zhang X."/>
            <person name="Suruliraj S."/>
            <person name="Warren W."/>
            <person name="Mitreva M."/>
            <person name="Mardis E.R."/>
            <person name="Wilson R.K."/>
        </authorList>
    </citation>
    <scope>NUCLEOTIDE SEQUENCE [LARGE SCALE GENOMIC DNA]</scope>
    <source>
        <strain evidence="3 4">F0037</strain>
    </source>
</reference>
<gene>
    <name evidence="3" type="ORF">HMPREF9134_00833</name>
</gene>
<dbReference type="Proteomes" id="UP000010408">
    <property type="component" value="Unassembled WGS sequence"/>
</dbReference>
<dbReference type="STRING" id="1127696.HMPREF9134_00833"/>
<evidence type="ECO:0000313" key="4">
    <source>
        <dbReference type="Proteomes" id="UP000010408"/>
    </source>
</evidence>
<dbReference type="AlphaFoldDB" id="L1NEH7"/>
<accession>L1NEH7</accession>
<keyword evidence="2" id="KW-1133">Transmembrane helix</keyword>
<feature type="region of interest" description="Disordered" evidence="1">
    <location>
        <begin position="111"/>
        <end position="141"/>
    </location>
</feature>
<evidence type="ECO:0000256" key="2">
    <source>
        <dbReference type="SAM" id="Phobius"/>
    </source>
</evidence>